<dbReference type="Proteomes" id="UP001261125">
    <property type="component" value="Unassembled WGS sequence"/>
</dbReference>
<evidence type="ECO:0000256" key="2">
    <source>
        <dbReference type="ARBA" id="ARBA00022679"/>
    </source>
</evidence>
<proteinExistence type="predicted"/>
<dbReference type="PANTHER" id="PTHR34136:SF1">
    <property type="entry name" value="UDP-N-ACETYL-D-MANNOSAMINURONIC ACID TRANSFERASE"/>
    <property type="match status" value="1"/>
</dbReference>
<keyword evidence="2" id="KW-0808">Transferase</keyword>
<gene>
    <name evidence="3" type="ORF">RWH44_03460</name>
</gene>
<evidence type="ECO:0000256" key="1">
    <source>
        <dbReference type="ARBA" id="ARBA00022676"/>
    </source>
</evidence>
<name>A0ABU3SJG7_9MICO</name>
<dbReference type="NCBIfam" id="TIGR00696">
    <property type="entry name" value="wecG_tagA_cpsF"/>
    <property type="match status" value="1"/>
</dbReference>
<dbReference type="InterPro" id="IPR004629">
    <property type="entry name" value="WecG_TagA_CpsF"/>
</dbReference>
<sequence>MRTVALPWDLGHATPLDATQTCDWILGPARTSSRPSILGNLNLHALHLTLEPGPVRELTARSDVILIDGWPILLLAKMSSPKSGWPTTRERIGSTDWLAELLARDPAITVVAVGGTPETAEKMARHVKTHTRSIRWHHFDGYRFSRAAESTGPDVLTDTLAGADLVLVGLGMPRQEKWILDHLELIAPGAVIANVGGCFDYFAGTQRLAPRWMGRIGLEWLFRLAHSPRRLAKRYLVEPLVLISRLVRRGVRRHD</sequence>
<protein>
    <submittedName>
        <fullName evidence="3">WecB/TagA/CpsF family glycosyltransferase</fullName>
    </submittedName>
</protein>
<keyword evidence="1" id="KW-0328">Glycosyltransferase</keyword>
<dbReference type="PANTHER" id="PTHR34136">
    <property type="match status" value="1"/>
</dbReference>
<accession>A0ABU3SJG7</accession>
<reference evidence="3 4" key="1">
    <citation type="submission" date="2023-09" db="EMBL/GenBank/DDBJ databases">
        <title>Microbacterium fusihabitans sp. nov., Microbacterium phycihabitans sp. nov., and Microbacterium cervinum sp. nov., isolated from dried seaweeds of beach.</title>
        <authorList>
            <person name="Lee S.D."/>
        </authorList>
    </citation>
    <scope>NUCLEOTIDE SEQUENCE [LARGE SCALE GENOMIC DNA]</scope>
    <source>
        <strain evidence="3 4">KSW2-29</strain>
    </source>
</reference>
<dbReference type="RefSeq" id="WP_316003475.1">
    <property type="nucleotide sequence ID" value="NZ_JAWDIT010000001.1"/>
</dbReference>
<comment type="caution">
    <text evidence="3">The sequence shown here is derived from an EMBL/GenBank/DDBJ whole genome shotgun (WGS) entry which is preliminary data.</text>
</comment>
<evidence type="ECO:0000313" key="3">
    <source>
        <dbReference type="EMBL" id="MDU0344756.1"/>
    </source>
</evidence>
<keyword evidence="4" id="KW-1185">Reference proteome</keyword>
<dbReference type="EMBL" id="JAWDIT010000001">
    <property type="protein sequence ID" value="MDU0344756.1"/>
    <property type="molecule type" value="Genomic_DNA"/>
</dbReference>
<organism evidence="3 4">
    <name type="scientific">Microbacterium phycohabitans</name>
    <dbReference type="NCBI Taxonomy" id="3075993"/>
    <lineage>
        <taxon>Bacteria</taxon>
        <taxon>Bacillati</taxon>
        <taxon>Actinomycetota</taxon>
        <taxon>Actinomycetes</taxon>
        <taxon>Micrococcales</taxon>
        <taxon>Microbacteriaceae</taxon>
        <taxon>Microbacterium</taxon>
    </lineage>
</organism>
<dbReference type="CDD" id="cd06533">
    <property type="entry name" value="Glyco_transf_WecG_TagA"/>
    <property type="match status" value="1"/>
</dbReference>
<evidence type="ECO:0000313" key="4">
    <source>
        <dbReference type="Proteomes" id="UP001261125"/>
    </source>
</evidence>
<dbReference type="Pfam" id="PF03808">
    <property type="entry name" value="Glyco_tran_WecG"/>
    <property type="match status" value="1"/>
</dbReference>